<dbReference type="GeneID" id="92379865"/>
<comment type="caution">
    <text evidence="1">The sequence shown here is derived from an EMBL/GenBank/DDBJ whole genome shotgun (WGS) entry which is preliminary data.</text>
</comment>
<dbReference type="AlphaFoldDB" id="A0A1G4I304"/>
<keyword evidence="2" id="KW-1185">Reference proteome</keyword>
<dbReference type="EMBL" id="CZPT02000516">
    <property type="protein sequence ID" value="SCU66200.1"/>
    <property type="molecule type" value="Genomic_DNA"/>
</dbReference>
<dbReference type="VEuPathDB" id="TriTrypDB:TEOVI_000592600"/>
<dbReference type="RefSeq" id="XP_067077675.1">
    <property type="nucleotide sequence ID" value="XM_067221574.1"/>
</dbReference>
<sequence length="137" mass="15479">MGFTNLENHREHEAQNHFYPHLSSTATPTTWSSYRREAHHSTSPVVFRTSMGPGIMKVVREAGLYDQKFHPALPKQSVDHKKLYITYFLIAWGSQLSAGSWASVTKSGVESTFKCSICTTEDPDITSLTVRCWNVTE</sequence>
<gene>
    <name evidence="1" type="ORF">TEOVI_000592600</name>
</gene>
<evidence type="ECO:0000313" key="2">
    <source>
        <dbReference type="Proteomes" id="UP000195570"/>
    </source>
</evidence>
<reference evidence="1" key="1">
    <citation type="submission" date="2016-09" db="EMBL/GenBank/DDBJ databases">
        <authorList>
            <person name="Hebert L."/>
            <person name="Moumen B."/>
        </authorList>
    </citation>
    <scope>NUCLEOTIDE SEQUENCE [LARGE SCALE GENOMIC DNA]</scope>
    <source>
        <strain evidence="1">OVI</strain>
    </source>
</reference>
<accession>A0A1G4I304</accession>
<name>A0A1G4I304_TRYEQ</name>
<dbReference type="Proteomes" id="UP000195570">
    <property type="component" value="Unassembled WGS sequence"/>
</dbReference>
<evidence type="ECO:0000313" key="1">
    <source>
        <dbReference type="EMBL" id="SCU66200.1"/>
    </source>
</evidence>
<proteinExistence type="predicted"/>
<protein>
    <submittedName>
        <fullName evidence="1">Uncharacterized protein</fullName>
    </submittedName>
</protein>
<organism evidence="1 2">
    <name type="scientific">Trypanosoma equiperdum</name>
    <dbReference type="NCBI Taxonomy" id="5694"/>
    <lineage>
        <taxon>Eukaryota</taxon>
        <taxon>Discoba</taxon>
        <taxon>Euglenozoa</taxon>
        <taxon>Kinetoplastea</taxon>
        <taxon>Metakinetoplastina</taxon>
        <taxon>Trypanosomatida</taxon>
        <taxon>Trypanosomatidae</taxon>
        <taxon>Trypanosoma</taxon>
    </lineage>
</organism>